<feature type="binding site" evidence="3">
    <location>
        <position position="10"/>
    </location>
    <ligand>
        <name>a divalent metal cation</name>
        <dbReference type="ChEBI" id="CHEBI:60240"/>
        <label>1</label>
    </ligand>
</feature>
<dbReference type="NCBIfam" id="TIGR00010">
    <property type="entry name" value="YchF/TatD family DNA exonuclease"/>
    <property type="match status" value="1"/>
</dbReference>
<feature type="binding site" evidence="3">
    <location>
        <position position="109"/>
    </location>
    <ligand>
        <name>a divalent metal cation</name>
        <dbReference type="ChEBI" id="CHEBI:60240"/>
        <label>1</label>
    </ligand>
</feature>
<dbReference type="GO" id="GO:0046872">
    <property type="term" value="F:metal ion binding"/>
    <property type="evidence" value="ECO:0007669"/>
    <property type="project" value="UniProtKB-KW"/>
</dbReference>
<dbReference type="GO" id="GO:0016788">
    <property type="term" value="F:hydrolase activity, acting on ester bonds"/>
    <property type="evidence" value="ECO:0007669"/>
    <property type="project" value="InterPro"/>
</dbReference>
<reference evidence="4 5" key="1">
    <citation type="journal article" date="2016" name="Nat. Commun.">
        <title>Thousands of microbial genomes shed light on interconnected biogeochemical processes in an aquifer system.</title>
        <authorList>
            <person name="Anantharaman K."/>
            <person name="Brown C.T."/>
            <person name="Hug L.A."/>
            <person name="Sharon I."/>
            <person name="Castelle C.J."/>
            <person name="Probst A.J."/>
            <person name="Thomas B.C."/>
            <person name="Singh A."/>
            <person name="Wilkins M.J."/>
            <person name="Karaoz U."/>
            <person name="Brodie E.L."/>
            <person name="Williams K.H."/>
            <person name="Hubbard S.S."/>
            <person name="Banfield J.F."/>
        </authorList>
    </citation>
    <scope>NUCLEOTIDE SEQUENCE [LARGE SCALE GENOMIC DNA]</scope>
</reference>
<dbReference type="PANTHER" id="PTHR46124:SF2">
    <property type="entry name" value="D-AMINOACYL-TRNA DEACYLASE"/>
    <property type="match status" value="1"/>
</dbReference>
<sequence>MSGLRLIDSHAHVQFAAYDADREAVIARAREGGVGIVNIGTQHSTSSDAVQLARQCPDSVWATVGFHPSHLDSDAHHDPNELSERVRETFDAGKLRELAYHPTVVAVGECGLDYYPRADSGQRIADSVRQAQKEIFRLQIELALEIGKPLVIHCRQAFPDLIEILKSYFLNPKSDRNGVVHFFSGSWMNAENLLDLGFYLGFGGVITFARDYDEVVRRAPLDRLLVETDAPFVAPVPHRGKRNEPAYIVETVKKIAELRGISYDEVAENALENARNLFRI</sequence>
<comment type="caution">
    <text evidence="4">The sequence shown here is derived from an EMBL/GenBank/DDBJ whole genome shotgun (WGS) entry which is preliminary data.</text>
</comment>
<gene>
    <name evidence="4" type="ORF">A3B37_00900</name>
</gene>
<dbReference type="GO" id="GO:0004536">
    <property type="term" value="F:DNA nuclease activity"/>
    <property type="evidence" value="ECO:0007669"/>
    <property type="project" value="InterPro"/>
</dbReference>
<proteinExistence type="predicted"/>
<dbReference type="InterPro" id="IPR032466">
    <property type="entry name" value="Metal_Hydrolase"/>
</dbReference>
<feature type="binding site" evidence="3">
    <location>
        <position position="181"/>
    </location>
    <ligand>
        <name>a divalent metal cation</name>
        <dbReference type="ChEBI" id="CHEBI:60240"/>
        <label>2</label>
    </ligand>
</feature>
<dbReference type="PANTHER" id="PTHR46124">
    <property type="entry name" value="D-AMINOACYL-TRNA DEACYLASE"/>
    <property type="match status" value="1"/>
</dbReference>
<dbReference type="Gene3D" id="3.20.20.140">
    <property type="entry name" value="Metal-dependent hydrolases"/>
    <property type="match status" value="1"/>
</dbReference>
<evidence type="ECO:0000313" key="4">
    <source>
        <dbReference type="EMBL" id="OHA09086.1"/>
    </source>
</evidence>
<dbReference type="EMBL" id="MHQS01000006">
    <property type="protein sequence ID" value="OHA09086.1"/>
    <property type="molecule type" value="Genomic_DNA"/>
</dbReference>
<feature type="binding site" evidence="3">
    <location>
        <position position="153"/>
    </location>
    <ligand>
        <name>a divalent metal cation</name>
        <dbReference type="ChEBI" id="CHEBI:60240"/>
        <label>2</label>
    </ligand>
</feature>
<organism evidence="4 5">
    <name type="scientific">Candidatus Sungbacteria bacterium RIFCSPLOWO2_01_FULL_59_16</name>
    <dbReference type="NCBI Taxonomy" id="1802280"/>
    <lineage>
        <taxon>Bacteria</taxon>
        <taxon>Candidatus Sungiibacteriota</taxon>
    </lineage>
</organism>
<dbReference type="AlphaFoldDB" id="A0A1G2LBR8"/>
<keyword evidence="2" id="KW-0378">Hydrolase</keyword>
<dbReference type="InterPro" id="IPR015991">
    <property type="entry name" value="TatD/YcfH-like"/>
</dbReference>
<feature type="binding site" evidence="3">
    <location>
        <position position="229"/>
    </location>
    <ligand>
        <name>a divalent metal cation</name>
        <dbReference type="ChEBI" id="CHEBI:60240"/>
        <label>1</label>
    </ligand>
</feature>
<protein>
    <recommendedName>
        <fullName evidence="6">Hydrolase TatD</fullName>
    </recommendedName>
</protein>
<dbReference type="Proteomes" id="UP000176705">
    <property type="component" value="Unassembled WGS sequence"/>
</dbReference>
<dbReference type="CDD" id="cd01310">
    <property type="entry name" value="TatD_DNAse"/>
    <property type="match status" value="1"/>
</dbReference>
<evidence type="ECO:0000313" key="5">
    <source>
        <dbReference type="Proteomes" id="UP000176705"/>
    </source>
</evidence>
<dbReference type="Pfam" id="PF01026">
    <property type="entry name" value="TatD_DNase"/>
    <property type="match status" value="1"/>
</dbReference>
<dbReference type="FunFam" id="3.20.20.140:FF:000005">
    <property type="entry name" value="TatD family hydrolase"/>
    <property type="match status" value="1"/>
</dbReference>
<dbReference type="PIRSF" id="PIRSF005902">
    <property type="entry name" value="DNase_TatD"/>
    <property type="match status" value="1"/>
</dbReference>
<evidence type="ECO:0000256" key="2">
    <source>
        <dbReference type="ARBA" id="ARBA00022801"/>
    </source>
</evidence>
<accession>A0A1G2LBR8</accession>
<name>A0A1G2LBR8_9BACT</name>
<evidence type="ECO:0008006" key="6">
    <source>
        <dbReference type="Google" id="ProtNLM"/>
    </source>
</evidence>
<dbReference type="STRING" id="1802280.A3B37_00900"/>
<dbReference type="InterPro" id="IPR001130">
    <property type="entry name" value="TatD-like"/>
</dbReference>
<dbReference type="GO" id="GO:0005829">
    <property type="term" value="C:cytosol"/>
    <property type="evidence" value="ECO:0007669"/>
    <property type="project" value="TreeGrafter"/>
</dbReference>
<keyword evidence="1 3" id="KW-0479">Metal-binding</keyword>
<feature type="binding site" evidence="3">
    <location>
        <position position="12"/>
    </location>
    <ligand>
        <name>a divalent metal cation</name>
        <dbReference type="ChEBI" id="CHEBI:60240"/>
        <label>1</label>
    </ligand>
</feature>
<dbReference type="SUPFAM" id="SSF51556">
    <property type="entry name" value="Metallo-dependent hydrolases"/>
    <property type="match status" value="1"/>
</dbReference>
<evidence type="ECO:0000256" key="1">
    <source>
        <dbReference type="ARBA" id="ARBA00022723"/>
    </source>
</evidence>
<evidence type="ECO:0000256" key="3">
    <source>
        <dbReference type="PIRSR" id="PIRSR005902-1"/>
    </source>
</evidence>